<dbReference type="RefSeq" id="WP_202768491.1">
    <property type="nucleotide sequence ID" value="NZ_JAESWA010000023.1"/>
</dbReference>
<evidence type="ECO:0000256" key="2">
    <source>
        <dbReference type="ARBA" id="ARBA00022801"/>
    </source>
</evidence>
<dbReference type="PANTHER" id="PTHR43046:SF14">
    <property type="entry name" value="MUTT_NUDIX FAMILY PROTEIN"/>
    <property type="match status" value="1"/>
</dbReference>
<dbReference type="Gene3D" id="3.90.79.10">
    <property type="entry name" value="Nucleoside Triphosphate Pyrophosphohydrolase"/>
    <property type="match status" value="1"/>
</dbReference>
<comment type="caution">
    <text evidence="4">The sequence shown here is derived from an EMBL/GenBank/DDBJ whole genome shotgun (WGS) entry which is preliminary data.</text>
</comment>
<dbReference type="Pfam" id="PF00293">
    <property type="entry name" value="NUDIX"/>
    <property type="match status" value="1"/>
</dbReference>
<dbReference type="EMBL" id="JAESWA010000023">
    <property type="protein sequence ID" value="MBL4933123.1"/>
    <property type="molecule type" value="Genomic_DNA"/>
</dbReference>
<reference evidence="4" key="1">
    <citation type="submission" date="2021-01" db="EMBL/GenBank/DDBJ databases">
        <title>Genome public.</title>
        <authorList>
            <person name="Liu C."/>
            <person name="Sun Q."/>
        </authorList>
    </citation>
    <scope>NUCLEOTIDE SEQUENCE</scope>
    <source>
        <strain evidence="4">YIM B02565</strain>
    </source>
</reference>
<feature type="domain" description="Nudix hydrolase" evidence="3">
    <location>
        <begin position="5"/>
        <end position="141"/>
    </location>
</feature>
<protein>
    <submittedName>
        <fullName evidence="4">NUDIX domain-containing protein</fullName>
    </submittedName>
</protein>
<dbReference type="Proteomes" id="UP000623681">
    <property type="component" value="Unassembled WGS sequence"/>
</dbReference>
<evidence type="ECO:0000313" key="4">
    <source>
        <dbReference type="EMBL" id="MBL4933123.1"/>
    </source>
</evidence>
<keyword evidence="2" id="KW-0378">Hydrolase</keyword>
<gene>
    <name evidence="4" type="ORF">JK634_15015</name>
</gene>
<evidence type="ECO:0000313" key="5">
    <source>
        <dbReference type="Proteomes" id="UP000623681"/>
    </source>
</evidence>
<keyword evidence="5" id="KW-1185">Reference proteome</keyword>
<accession>A0A937FJ35</accession>
<evidence type="ECO:0000256" key="1">
    <source>
        <dbReference type="ARBA" id="ARBA00001946"/>
    </source>
</evidence>
<dbReference type="InterPro" id="IPR015797">
    <property type="entry name" value="NUDIX_hydrolase-like_dom_sf"/>
</dbReference>
<sequence length="155" mass="17997">MQGNHIRNAVRAIIIEDGKILLCKYEDKEGIFYACVGGGQNTFEDIHSALRRECKEEINSEIIIEKMVCVREAFFDNYDKSGAIERIHQIEYFFKCSLKDMKNICIGDNPDFNSLGFEWIPLKKLKDLRVFPSLFKEYIHLDGTFEDIVYLGLSN</sequence>
<comment type="cofactor">
    <cofactor evidence="1">
        <name>Mg(2+)</name>
        <dbReference type="ChEBI" id="CHEBI:18420"/>
    </cofactor>
</comment>
<dbReference type="SUPFAM" id="SSF55811">
    <property type="entry name" value="Nudix"/>
    <property type="match status" value="1"/>
</dbReference>
<dbReference type="GO" id="GO:0016787">
    <property type="term" value="F:hydrolase activity"/>
    <property type="evidence" value="ECO:0007669"/>
    <property type="project" value="UniProtKB-KW"/>
</dbReference>
<name>A0A937FJ35_9CLOT</name>
<dbReference type="AlphaFoldDB" id="A0A937FJ35"/>
<organism evidence="4 5">
    <name type="scientific">Clostridium paridis</name>
    <dbReference type="NCBI Taxonomy" id="2803863"/>
    <lineage>
        <taxon>Bacteria</taxon>
        <taxon>Bacillati</taxon>
        <taxon>Bacillota</taxon>
        <taxon>Clostridia</taxon>
        <taxon>Eubacteriales</taxon>
        <taxon>Clostridiaceae</taxon>
        <taxon>Clostridium</taxon>
    </lineage>
</organism>
<dbReference type="PANTHER" id="PTHR43046">
    <property type="entry name" value="GDP-MANNOSE MANNOSYL HYDROLASE"/>
    <property type="match status" value="1"/>
</dbReference>
<proteinExistence type="predicted"/>
<dbReference type="InterPro" id="IPR000086">
    <property type="entry name" value="NUDIX_hydrolase_dom"/>
</dbReference>
<dbReference type="PROSITE" id="PS51462">
    <property type="entry name" value="NUDIX"/>
    <property type="match status" value="1"/>
</dbReference>
<evidence type="ECO:0000259" key="3">
    <source>
        <dbReference type="PROSITE" id="PS51462"/>
    </source>
</evidence>